<evidence type="ECO:0000256" key="3">
    <source>
        <dbReference type="ARBA" id="ARBA00022989"/>
    </source>
</evidence>
<dbReference type="CDD" id="cd06186">
    <property type="entry name" value="NOX_Duox_like_FAD_NADP"/>
    <property type="match status" value="1"/>
</dbReference>
<dbReference type="Pfam" id="PF08022">
    <property type="entry name" value="FAD_binding_8"/>
    <property type="match status" value="1"/>
</dbReference>
<evidence type="ECO:0000256" key="1">
    <source>
        <dbReference type="ARBA" id="ARBA00004141"/>
    </source>
</evidence>
<gene>
    <name evidence="8" type="ORF">JCGZ_19157</name>
</gene>
<dbReference type="PANTHER" id="PTHR11972:SF69">
    <property type="entry name" value="FERRIC REDUCTION OXIDASE 6-RELATED"/>
    <property type="match status" value="1"/>
</dbReference>
<feature type="transmembrane region" description="Helical" evidence="6">
    <location>
        <begin position="142"/>
        <end position="161"/>
    </location>
</feature>
<protein>
    <recommendedName>
        <fullName evidence="7">FAD-binding FR-type domain-containing protein</fullName>
    </recommendedName>
</protein>
<feature type="transmembrane region" description="Helical" evidence="6">
    <location>
        <begin position="75"/>
        <end position="103"/>
    </location>
</feature>
<evidence type="ECO:0000313" key="8">
    <source>
        <dbReference type="EMBL" id="KDP29818.1"/>
    </source>
</evidence>
<dbReference type="SFLD" id="SFLDS00052">
    <property type="entry name" value="Ferric_Reductase_Domain"/>
    <property type="match status" value="1"/>
</dbReference>
<feature type="transmembrane region" description="Helical" evidence="6">
    <location>
        <begin position="597"/>
        <end position="621"/>
    </location>
</feature>
<comment type="subcellular location">
    <subcellularLocation>
        <location evidence="1">Membrane</location>
        <topology evidence="1">Multi-pass membrane protein</topology>
    </subcellularLocation>
</comment>
<dbReference type="SFLD" id="SFLDG01168">
    <property type="entry name" value="Ferric_reductase_subgroup_(FRE"/>
    <property type="match status" value="1"/>
</dbReference>
<dbReference type="InterPro" id="IPR017927">
    <property type="entry name" value="FAD-bd_FR_type"/>
</dbReference>
<feature type="transmembrane region" description="Helical" evidence="6">
    <location>
        <begin position="35"/>
        <end position="55"/>
    </location>
</feature>
<keyword evidence="4" id="KW-0560">Oxidoreductase</keyword>
<dbReference type="InterPro" id="IPR017938">
    <property type="entry name" value="Riboflavin_synthase-like_b-brl"/>
</dbReference>
<dbReference type="InterPro" id="IPR013121">
    <property type="entry name" value="Fe_red_NAD-bd_6"/>
</dbReference>
<dbReference type="Pfam" id="PF01794">
    <property type="entry name" value="Ferric_reduct"/>
    <property type="match status" value="1"/>
</dbReference>
<dbReference type="InterPro" id="IPR013112">
    <property type="entry name" value="FAD-bd_8"/>
</dbReference>
<dbReference type="SUPFAM" id="SSF52343">
    <property type="entry name" value="Ferredoxin reductase-like, C-terminal NADP-linked domain"/>
    <property type="match status" value="1"/>
</dbReference>
<evidence type="ECO:0000313" key="9">
    <source>
        <dbReference type="Proteomes" id="UP000027138"/>
    </source>
</evidence>
<feature type="transmembrane region" description="Helical" evidence="6">
    <location>
        <begin position="268"/>
        <end position="288"/>
    </location>
</feature>
<dbReference type="InterPro" id="IPR013130">
    <property type="entry name" value="Fe3_Rdtase_TM_dom"/>
</dbReference>
<dbReference type="InterPro" id="IPR050369">
    <property type="entry name" value="RBOH/FRE"/>
</dbReference>
<dbReference type="GO" id="GO:0005886">
    <property type="term" value="C:plasma membrane"/>
    <property type="evidence" value="ECO:0007669"/>
    <property type="project" value="TreeGrafter"/>
</dbReference>
<feature type="transmembrane region" description="Helical" evidence="6">
    <location>
        <begin position="560"/>
        <end position="585"/>
    </location>
</feature>
<dbReference type="GO" id="GO:0000293">
    <property type="term" value="F:ferric-chelate reductase activity"/>
    <property type="evidence" value="ECO:0007669"/>
    <property type="project" value="TreeGrafter"/>
</dbReference>
<dbReference type="Proteomes" id="UP000027138">
    <property type="component" value="Unassembled WGS sequence"/>
</dbReference>
<name>A0A067K461_JATCU</name>
<dbReference type="AlphaFoldDB" id="A0A067K461"/>
<evidence type="ECO:0000259" key="7">
    <source>
        <dbReference type="PROSITE" id="PS51384"/>
    </source>
</evidence>
<evidence type="ECO:0000256" key="5">
    <source>
        <dbReference type="ARBA" id="ARBA00023136"/>
    </source>
</evidence>
<evidence type="ECO:0000256" key="6">
    <source>
        <dbReference type="SAM" id="Phobius"/>
    </source>
</evidence>
<dbReference type="Gene3D" id="3.40.50.80">
    <property type="entry name" value="Nucleotide-binding domain of ferredoxin-NADP reductase (FNR) module"/>
    <property type="match status" value="2"/>
</dbReference>
<proteinExistence type="predicted"/>
<dbReference type="EMBL" id="KK914730">
    <property type="protein sequence ID" value="KDP29818.1"/>
    <property type="molecule type" value="Genomic_DNA"/>
</dbReference>
<dbReference type="SUPFAM" id="SSF63380">
    <property type="entry name" value="Riboflavin synthase domain-like"/>
    <property type="match status" value="1"/>
</dbReference>
<evidence type="ECO:0000256" key="2">
    <source>
        <dbReference type="ARBA" id="ARBA00022692"/>
    </source>
</evidence>
<reference evidence="8 9" key="1">
    <citation type="journal article" date="2014" name="PLoS ONE">
        <title>Global Analysis of Gene Expression Profiles in Physic Nut (Jatropha curcas L.) Seedlings Exposed to Salt Stress.</title>
        <authorList>
            <person name="Zhang L."/>
            <person name="Zhang C."/>
            <person name="Wu P."/>
            <person name="Chen Y."/>
            <person name="Li M."/>
            <person name="Jiang H."/>
            <person name="Wu G."/>
        </authorList>
    </citation>
    <scope>NUCLEOTIDE SEQUENCE [LARGE SCALE GENOMIC DNA]</scope>
    <source>
        <strain evidence="9">cv. GZQX0401</strain>
        <tissue evidence="8">Young leaves</tissue>
    </source>
</reference>
<dbReference type="InterPro" id="IPR039261">
    <property type="entry name" value="FNR_nucleotide-bd"/>
</dbReference>
<organism evidence="8 9">
    <name type="scientific">Jatropha curcas</name>
    <name type="common">Barbados nut</name>
    <dbReference type="NCBI Taxonomy" id="180498"/>
    <lineage>
        <taxon>Eukaryota</taxon>
        <taxon>Viridiplantae</taxon>
        <taxon>Streptophyta</taxon>
        <taxon>Embryophyta</taxon>
        <taxon>Tracheophyta</taxon>
        <taxon>Spermatophyta</taxon>
        <taxon>Magnoliopsida</taxon>
        <taxon>eudicotyledons</taxon>
        <taxon>Gunneridae</taxon>
        <taxon>Pentapetalae</taxon>
        <taxon>rosids</taxon>
        <taxon>fabids</taxon>
        <taxon>Malpighiales</taxon>
        <taxon>Euphorbiaceae</taxon>
        <taxon>Crotonoideae</taxon>
        <taxon>Jatropheae</taxon>
        <taxon>Jatropha</taxon>
    </lineage>
</organism>
<keyword evidence="5 6" id="KW-0472">Membrane</keyword>
<feature type="transmembrane region" description="Helical" evidence="6">
    <location>
        <begin position="300"/>
        <end position="331"/>
    </location>
</feature>
<keyword evidence="3 6" id="KW-1133">Transmembrane helix</keyword>
<feature type="transmembrane region" description="Helical" evidence="6">
    <location>
        <begin position="226"/>
        <end position="248"/>
    </location>
</feature>
<feature type="transmembrane region" description="Helical" evidence="6">
    <location>
        <begin position="189"/>
        <end position="214"/>
    </location>
</feature>
<dbReference type="PANTHER" id="PTHR11972">
    <property type="entry name" value="NADPH OXIDASE"/>
    <property type="match status" value="1"/>
</dbReference>
<dbReference type="PROSITE" id="PS51384">
    <property type="entry name" value="FAD_FR"/>
    <property type="match status" value="1"/>
</dbReference>
<dbReference type="Pfam" id="PF08030">
    <property type="entry name" value="NAD_binding_6"/>
    <property type="match status" value="1"/>
</dbReference>
<keyword evidence="2 6" id="KW-0812">Transmembrane</keyword>
<accession>A0A067K461</accession>
<feature type="domain" description="FAD-binding FR-type" evidence="7">
    <location>
        <begin position="339"/>
        <end position="444"/>
    </location>
</feature>
<dbReference type="OrthoDB" id="167398at2759"/>
<sequence>MDKHSTQELLLSNGNLQTTDYVSKKAVVFSLILKWILKIAMLAAFIAWLTVVFMYPIKSFQTWLKNWNQAFADSFLGFTGGVFLIFNGPLIIIALLSIPYLTLCSREEELQKKEGAKGRGHRLWTSPVVVDGPFGVVSAAEFIGILVFLGYIAWVACIYAVQKISVIFTNPEYTIEDKWSWTFRSARGFGLVGIFCLAFLFIPVVRSSLLLCLVNIPSEHAIRYHIWLGHLCMLLFTFHGLFYVIGWFMSGEIPSELIAWDATDGANLAGIINIFFGWSIWITSLPFVRRKIFELFYYAHHLYIIFIIFLAMHVGNFFMCIPAGAIFLFMVDRFLRFCQSQKTVDVVSTKCFPCGVVELVLSAPTTTGLINYNALGSLFLGIPQLSLLQSHPFSVSSSPLDGKNRISLLIKAAGDWTNGLKDNVETNNKIRASVEGPYGNRLPYHLMYENLVLVAGGIGISPFIAVLSDVIHRINQGKTCLPRNITLVWAVKKSDELSLLSTINTNSLVPLPFDVLHLEILIYVTREQESPMTERSASSISSFSSENAISALVSTGNKTWFGAYVISSTVGLVLLMTLLNVFYITPFNITNWWHQGLLLLACMVGGVVIFGGAVVALWHIWEKRNLVEINGGQGNEHTVNEDSFLENLAGSTTVQYGSRPDFKEIFGSISRLWGDVDVGVIVCGPPNLESSVAAECRSINMGRKSDDPVFHFNSHSFSF</sequence>
<evidence type="ECO:0000256" key="4">
    <source>
        <dbReference type="ARBA" id="ARBA00023002"/>
    </source>
</evidence>
<keyword evidence="9" id="KW-1185">Reference proteome</keyword>